<dbReference type="InterPro" id="IPR044502">
    <property type="entry name" value="AtHST-like"/>
</dbReference>
<dbReference type="Gene3D" id="1.20.120.1780">
    <property type="entry name" value="UbiA prenyltransferase"/>
    <property type="match status" value="1"/>
</dbReference>
<accession>A0A3N6Q3S3</accession>
<evidence type="ECO:0000256" key="6">
    <source>
        <dbReference type="ARBA" id="ARBA00023136"/>
    </source>
</evidence>
<dbReference type="PANTHER" id="PTHR43009:SF7">
    <property type="entry name" value="HOMOGENTISATE GERANYLGERANYLTRANSFERASE, CHLOROPLASTIC"/>
    <property type="match status" value="1"/>
</dbReference>
<dbReference type="RefSeq" id="WP_124154121.1">
    <property type="nucleotide sequence ID" value="NZ_CAWOLW010000112.1"/>
</dbReference>
<dbReference type="NCBIfam" id="NF009525">
    <property type="entry name" value="PRK12887.1"/>
    <property type="match status" value="1"/>
</dbReference>
<comment type="caution">
    <text evidence="8">The sequence shown here is derived from an EMBL/GenBank/DDBJ whole genome shotgun (WGS) entry which is preliminary data.</text>
</comment>
<evidence type="ECO:0000256" key="7">
    <source>
        <dbReference type="SAM" id="Phobius"/>
    </source>
</evidence>
<evidence type="ECO:0000256" key="4">
    <source>
        <dbReference type="ARBA" id="ARBA00022692"/>
    </source>
</evidence>
<gene>
    <name evidence="8" type="ORF">D5R40_00675</name>
</gene>
<organism evidence="8 9">
    <name type="scientific">Okeania hirsuta</name>
    <dbReference type="NCBI Taxonomy" id="1458930"/>
    <lineage>
        <taxon>Bacteria</taxon>
        <taxon>Bacillati</taxon>
        <taxon>Cyanobacteriota</taxon>
        <taxon>Cyanophyceae</taxon>
        <taxon>Oscillatoriophycideae</taxon>
        <taxon>Oscillatoriales</taxon>
        <taxon>Microcoleaceae</taxon>
        <taxon>Okeania</taxon>
    </lineage>
</organism>
<dbReference type="AlphaFoldDB" id="A0A3N6Q3S3"/>
<dbReference type="CDD" id="cd13960">
    <property type="entry name" value="PT_UbiA_HPT1"/>
    <property type="match status" value="1"/>
</dbReference>
<protein>
    <submittedName>
        <fullName evidence="8">Homogentisate phytyltransferase</fullName>
        <ecNumber evidence="8">2.5.1.115</ecNumber>
    </submittedName>
</protein>
<proteinExistence type="inferred from homology"/>
<dbReference type="PANTHER" id="PTHR43009">
    <property type="entry name" value="HOMOGENTISATE SOLANESYLTRANSFERASE, CHLOROPLASTIC"/>
    <property type="match status" value="1"/>
</dbReference>
<evidence type="ECO:0000256" key="2">
    <source>
        <dbReference type="ARBA" id="ARBA00005985"/>
    </source>
</evidence>
<feature type="transmembrane region" description="Helical" evidence="7">
    <location>
        <begin position="30"/>
        <end position="50"/>
    </location>
</feature>
<reference evidence="8 9" key="1">
    <citation type="journal article" date="2018" name="ACS Chem. Biol.">
        <title>Ketoreductase domain dysfunction expands chemodiversity: malyngamide biosynthesis in the cyanobacterium Okeania hirsuta.</title>
        <authorList>
            <person name="Moss N.A."/>
            <person name="Leao T."/>
            <person name="Rankin M."/>
            <person name="McCullough T.M."/>
            <person name="Qu P."/>
            <person name="Korobeynikov A."/>
            <person name="Smith J.L."/>
            <person name="Gerwick L."/>
            <person name="Gerwick W.H."/>
        </authorList>
    </citation>
    <scope>NUCLEOTIDE SEQUENCE [LARGE SCALE GENOMIC DNA]</scope>
    <source>
        <strain evidence="8 9">PAB10Feb10-1</strain>
    </source>
</reference>
<sequence>MGEISHYQEAKITTNLVQKYFPWLYSFWKFARPHTIIGTTLSVLAIYLIALGDRSDFFNQSLFIYSLILLLVTWISCLCGNIYIVGLNQLEDVEIDRINKPDLPIAAGEFSRFSGQVIVAITGVLALSFALVCGPFLLGTVGISLVIGTFYSLPPIRLKRFPFWAALCIFTVRGVIVNLGLFLSFVWGLEKVEKVSGSLNKWIEGVGEIIILKKSLIIPEIPPTVWVLTLFVIVFTFAIAIFKDIPDIEGDRKFNITTFTIKLGTFTVFNLARWVLTICYVGMIILGVVWLANVNFIFLAITHFLALCLMWWRSQKVDLEDKRAITDFYQFIWKLFFLEYLIFPMACLL</sequence>
<evidence type="ECO:0000256" key="1">
    <source>
        <dbReference type="ARBA" id="ARBA00004141"/>
    </source>
</evidence>
<feature type="transmembrane region" description="Helical" evidence="7">
    <location>
        <begin position="163"/>
        <end position="189"/>
    </location>
</feature>
<feature type="transmembrane region" description="Helical" evidence="7">
    <location>
        <begin position="62"/>
        <end position="84"/>
    </location>
</feature>
<name>A0A3N6Q3S3_9CYAN</name>
<comment type="similarity">
    <text evidence="2">Belongs to the UbiA prenyltransferase family.</text>
</comment>
<feature type="transmembrane region" description="Helical" evidence="7">
    <location>
        <begin position="224"/>
        <end position="242"/>
    </location>
</feature>
<keyword evidence="6 7" id="KW-0472">Membrane</keyword>
<keyword evidence="5 7" id="KW-1133">Transmembrane helix</keyword>
<dbReference type="EC" id="2.5.1.115" evidence="8"/>
<keyword evidence="4 7" id="KW-0812">Transmembrane</keyword>
<keyword evidence="9" id="KW-1185">Reference proteome</keyword>
<evidence type="ECO:0000256" key="3">
    <source>
        <dbReference type="ARBA" id="ARBA00022679"/>
    </source>
</evidence>
<comment type="subcellular location">
    <subcellularLocation>
        <location evidence="1">Membrane</location>
        <topology evidence="1">Multi-pass membrane protein</topology>
    </subcellularLocation>
</comment>
<dbReference type="Gene3D" id="1.10.357.140">
    <property type="entry name" value="UbiA prenyltransferase"/>
    <property type="match status" value="1"/>
</dbReference>
<feature type="transmembrane region" description="Helical" evidence="7">
    <location>
        <begin position="263"/>
        <end position="290"/>
    </location>
</feature>
<dbReference type="GO" id="GO:0016020">
    <property type="term" value="C:membrane"/>
    <property type="evidence" value="ECO:0007669"/>
    <property type="project" value="UniProtKB-SubCell"/>
</dbReference>
<dbReference type="InterPro" id="IPR044878">
    <property type="entry name" value="UbiA_sf"/>
</dbReference>
<evidence type="ECO:0000313" key="8">
    <source>
        <dbReference type="EMBL" id="RQH57522.1"/>
    </source>
</evidence>
<feature type="transmembrane region" description="Helical" evidence="7">
    <location>
        <begin position="118"/>
        <end position="151"/>
    </location>
</feature>
<dbReference type="GO" id="GO:0010176">
    <property type="term" value="F:homogentisate phytyltransferase activity"/>
    <property type="evidence" value="ECO:0007669"/>
    <property type="project" value="UniProtKB-EC"/>
</dbReference>
<keyword evidence="3 8" id="KW-0808">Transferase</keyword>
<dbReference type="Proteomes" id="UP000269154">
    <property type="component" value="Unassembled WGS sequence"/>
</dbReference>
<dbReference type="OrthoDB" id="419081at2"/>
<dbReference type="InterPro" id="IPR000537">
    <property type="entry name" value="UbiA_prenyltransferase"/>
</dbReference>
<feature type="transmembrane region" description="Helical" evidence="7">
    <location>
        <begin position="324"/>
        <end position="343"/>
    </location>
</feature>
<feature type="transmembrane region" description="Helical" evidence="7">
    <location>
        <begin position="296"/>
        <end position="312"/>
    </location>
</feature>
<evidence type="ECO:0000256" key="5">
    <source>
        <dbReference type="ARBA" id="ARBA00022989"/>
    </source>
</evidence>
<dbReference type="Pfam" id="PF01040">
    <property type="entry name" value="UbiA"/>
    <property type="match status" value="1"/>
</dbReference>
<dbReference type="EMBL" id="RCBY01000002">
    <property type="protein sequence ID" value="RQH57522.1"/>
    <property type="molecule type" value="Genomic_DNA"/>
</dbReference>
<evidence type="ECO:0000313" key="9">
    <source>
        <dbReference type="Proteomes" id="UP000269154"/>
    </source>
</evidence>